<protein>
    <submittedName>
        <fullName evidence="1">VWA domain-containing protein</fullName>
    </submittedName>
</protein>
<comment type="caution">
    <text evidence="1">The sequence shown here is derived from an EMBL/GenBank/DDBJ whole genome shotgun (WGS) entry which is preliminary data.</text>
</comment>
<dbReference type="InterPro" id="IPR008912">
    <property type="entry name" value="Uncharacterised_CoxE"/>
</dbReference>
<dbReference type="InterPro" id="IPR011195">
    <property type="entry name" value="UCP010256"/>
</dbReference>
<evidence type="ECO:0000313" key="1">
    <source>
        <dbReference type="EMBL" id="GAA1233213.1"/>
    </source>
</evidence>
<organism evidence="1 2">
    <name type="scientific">Prauserella halophila</name>
    <dbReference type="NCBI Taxonomy" id="185641"/>
    <lineage>
        <taxon>Bacteria</taxon>
        <taxon>Bacillati</taxon>
        <taxon>Actinomycetota</taxon>
        <taxon>Actinomycetes</taxon>
        <taxon>Pseudonocardiales</taxon>
        <taxon>Pseudonocardiaceae</taxon>
        <taxon>Prauserella</taxon>
    </lineage>
</organism>
<dbReference type="PIRSF" id="PIRSF010256">
    <property type="entry name" value="CoxE_vWa"/>
    <property type="match status" value="1"/>
</dbReference>
<dbReference type="Proteomes" id="UP001500653">
    <property type="component" value="Unassembled WGS sequence"/>
</dbReference>
<dbReference type="EMBL" id="BAAALN010000005">
    <property type="protein sequence ID" value="GAA1233213.1"/>
    <property type="molecule type" value="Genomic_DNA"/>
</dbReference>
<evidence type="ECO:0000313" key="2">
    <source>
        <dbReference type="Proteomes" id="UP001500653"/>
    </source>
</evidence>
<accession>A0ABN1W3H7</accession>
<gene>
    <name evidence="1" type="ORF">GCM10009676_15650</name>
</gene>
<name>A0ABN1W3H7_9PSEU</name>
<sequence>MLTGLHRFVALLRSAGLRISSVEVVDAARCVAGPAMLGDRELFREGLRCALVKDHRDTATFDELFDVFFAVVRFGEEPGDGRSDTGVPALLDDFTIAEEAGQRPPRADMESPDADLGDLFDEDDLIERYSPHPELNPIVLDNETDDELVFSQQDVSTMDGSNEVLLEIDRSHGVAPGELGKAQGTPVEATLSLAEQDALLNWLEGSGAGEDDAGDETDAAMLRSDLGEQALARLPEALRRHLEHLMRLEQSVAEDRAGRDRGDDRGHEELEDALRTIVASLRGAVTHRKRPASRGRVDPARTMRRNLRYDGVPFRPVTVDQREDKPRLVVLADVSLSVRATAGFTLHLLYGLHDLFSSVRSYAFVAEIAEITGLFAEQRIDQALETLFRGDVIDVDANSDYGSVFGAFLDEHPAAVNRRTTVLVLGDGRGNGNDPNLGAFEEIARKARDVLWLTPEPRHSWGLGACDLPDYAEHCSRVRVVRDVAGLENAARDLPAAVR</sequence>
<reference evidence="1 2" key="1">
    <citation type="journal article" date="2019" name="Int. J. Syst. Evol. Microbiol.">
        <title>The Global Catalogue of Microorganisms (GCM) 10K type strain sequencing project: providing services to taxonomists for standard genome sequencing and annotation.</title>
        <authorList>
            <consortium name="The Broad Institute Genomics Platform"/>
            <consortium name="The Broad Institute Genome Sequencing Center for Infectious Disease"/>
            <person name="Wu L."/>
            <person name="Ma J."/>
        </authorList>
    </citation>
    <scope>NUCLEOTIDE SEQUENCE [LARGE SCALE GENOMIC DNA]</scope>
    <source>
        <strain evidence="1 2">JCM 13023</strain>
    </source>
</reference>
<keyword evidence="2" id="KW-1185">Reference proteome</keyword>
<dbReference type="RefSeq" id="WP_253863667.1">
    <property type="nucleotide sequence ID" value="NZ_BAAALN010000005.1"/>
</dbReference>
<dbReference type="PANTHER" id="PTHR39338">
    <property type="entry name" value="BLL5662 PROTEIN-RELATED"/>
    <property type="match status" value="1"/>
</dbReference>
<dbReference type="PANTHER" id="PTHR39338:SF5">
    <property type="entry name" value="BLR6139 PROTEIN"/>
    <property type="match status" value="1"/>
</dbReference>
<proteinExistence type="predicted"/>
<dbReference type="Pfam" id="PF05762">
    <property type="entry name" value="VWA_CoxE"/>
    <property type="match status" value="1"/>
</dbReference>